<sequence length="101" mass="11919">MKHEFTVSTQRPWRDAKTGDAERRGPYRKGENPEMVEICLKCPRETCRPNGCKYLQNQREKFPIPPHFAVRLRAGWSKAKLARQYGVTVYRVRKWAEKLGK</sequence>
<feature type="region of interest" description="Disordered" evidence="1">
    <location>
        <begin position="1"/>
        <end position="29"/>
    </location>
</feature>
<feature type="compositionally biased region" description="Polar residues" evidence="1">
    <location>
        <begin position="1"/>
        <end position="11"/>
    </location>
</feature>
<evidence type="ECO:0000313" key="2">
    <source>
        <dbReference type="EMBL" id="DAF91667.1"/>
    </source>
</evidence>
<name>A0A8S5UB64_9CAUD</name>
<evidence type="ECO:0000256" key="1">
    <source>
        <dbReference type="SAM" id="MobiDB-lite"/>
    </source>
</evidence>
<organism evidence="2">
    <name type="scientific">Siphoviridae sp. ct8Cp41</name>
    <dbReference type="NCBI Taxonomy" id="2825358"/>
    <lineage>
        <taxon>Viruses</taxon>
        <taxon>Duplodnaviria</taxon>
        <taxon>Heunggongvirae</taxon>
        <taxon>Uroviricota</taxon>
        <taxon>Caudoviricetes</taxon>
    </lineage>
</organism>
<protein>
    <submittedName>
        <fullName evidence="2">Middle operon regulator, TRANSCRIPTION.2A</fullName>
    </submittedName>
</protein>
<proteinExistence type="predicted"/>
<accession>A0A8S5UB64</accession>
<reference evidence="2" key="1">
    <citation type="journal article" date="2021" name="Proc. Natl. Acad. Sci. U.S.A.">
        <title>A Catalog of Tens of Thousands of Viruses from Human Metagenomes Reveals Hidden Associations with Chronic Diseases.</title>
        <authorList>
            <person name="Tisza M.J."/>
            <person name="Buck C.B."/>
        </authorList>
    </citation>
    <scope>NUCLEOTIDE SEQUENCE</scope>
    <source>
        <strain evidence="2">Ct8Cp41</strain>
    </source>
</reference>
<feature type="compositionally biased region" description="Basic and acidic residues" evidence="1">
    <location>
        <begin position="12"/>
        <end position="29"/>
    </location>
</feature>
<dbReference type="EMBL" id="BK016059">
    <property type="protein sequence ID" value="DAF91667.1"/>
    <property type="molecule type" value="Genomic_DNA"/>
</dbReference>